<feature type="domain" description="Carrier" evidence="1">
    <location>
        <begin position="1"/>
        <end position="76"/>
    </location>
</feature>
<dbReference type="Pfam" id="PF00550">
    <property type="entry name" value="PP-binding"/>
    <property type="match status" value="1"/>
</dbReference>
<keyword evidence="3" id="KW-1185">Reference proteome</keyword>
<dbReference type="SUPFAM" id="SSF47336">
    <property type="entry name" value="ACP-like"/>
    <property type="match status" value="1"/>
</dbReference>
<sequence length="79" mass="8641">MGFSDFCQLIAEEAKVPVEQVTAESSFQNDLGVDSLQLVHLLVVLAEKLQLEIGQIPHDLDFRTVGGLYKSLVGKGEII</sequence>
<gene>
    <name evidence="2" type="ORF">T260_11730</name>
</gene>
<comment type="caution">
    <text evidence="2">The sequence shown here is derived from an EMBL/GenBank/DDBJ whole genome shotgun (WGS) entry which is preliminary data.</text>
</comment>
<dbReference type="InterPro" id="IPR036736">
    <property type="entry name" value="ACP-like_sf"/>
</dbReference>
<dbReference type="RefSeq" id="WP_023634119.1">
    <property type="nucleotide sequence ID" value="NZ_AYSF01000056.1"/>
</dbReference>
<protein>
    <submittedName>
        <fullName evidence="2">Acyl carrier protein</fullName>
    </submittedName>
</protein>
<organism evidence="2 3">
    <name type="scientific">Geobacillus thermopakistaniensis (strain MAS1)</name>
    <dbReference type="NCBI Taxonomy" id="1408282"/>
    <lineage>
        <taxon>Bacteria</taxon>
        <taxon>Bacillati</taxon>
        <taxon>Bacillota</taxon>
        <taxon>Bacilli</taxon>
        <taxon>Bacillales</taxon>
        <taxon>Anoxybacillaceae</taxon>
        <taxon>Geobacillus</taxon>
    </lineage>
</organism>
<dbReference type="GeneID" id="32063384"/>
<dbReference type="Gene3D" id="1.10.1200.10">
    <property type="entry name" value="ACP-like"/>
    <property type="match status" value="1"/>
</dbReference>
<dbReference type="AlphaFoldDB" id="A0A7U9P6L5"/>
<name>A0A7U9P6L5_GEOTM</name>
<evidence type="ECO:0000313" key="3">
    <source>
        <dbReference type="Proteomes" id="UP000018339"/>
    </source>
</evidence>
<dbReference type="PROSITE" id="PS50075">
    <property type="entry name" value="CARRIER"/>
    <property type="match status" value="1"/>
</dbReference>
<reference evidence="2 3" key="1">
    <citation type="journal article" date="2014" name="Genome Announc.">
        <title>Draft Genome Sequence of Geobacillus thermopakistaniensis Strain MAS1.</title>
        <authorList>
            <person name="Siddiqui M.A."/>
            <person name="Rashid N."/>
            <person name="Ayyampalayam S."/>
            <person name="Whitman W.B."/>
        </authorList>
    </citation>
    <scope>NUCLEOTIDE SEQUENCE [LARGE SCALE GENOMIC DNA]</scope>
    <source>
        <strain evidence="2 3">MAS1</strain>
    </source>
</reference>
<dbReference type="EMBL" id="AYSF01000056">
    <property type="protein sequence ID" value="ESU71744.1"/>
    <property type="molecule type" value="Genomic_DNA"/>
</dbReference>
<proteinExistence type="predicted"/>
<accession>A0A7U9P6L5</accession>
<evidence type="ECO:0000313" key="2">
    <source>
        <dbReference type="EMBL" id="ESU71744.1"/>
    </source>
</evidence>
<dbReference type="Proteomes" id="UP000018339">
    <property type="component" value="Unassembled WGS sequence"/>
</dbReference>
<evidence type="ECO:0000259" key="1">
    <source>
        <dbReference type="PROSITE" id="PS50075"/>
    </source>
</evidence>
<dbReference type="InterPro" id="IPR009081">
    <property type="entry name" value="PP-bd_ACP"/>
</dbReference>